<dbReference type="Proteomes" id="UP001163603">
    <property type="component" value="Chromosome 12"/>
</dbReference>
<organism evidence="1 2">
    <name type="scientific">Pistacia integerrima</name>
    <dbReference type="NCBI Taxonomy" id="434235"/>
    <lineage>
        <taxon>Eukaryota</taxon>
        <taxon>Viridiplantae</taxon>
        <taxon>Streptophyta</taxon>
        <taxon>Embryophyta</taxon>
        <taxon>Tracheophyta</taxon>
        <taxon>Spermatophyta</taxon>
        <taxon>Magnoliopsida</taxon>
        <taxon>eudicotyledons</taxon>
        <taxon>Gunneridae</taxon>
        <taxon>Pentapetalae</taxon>
        <taxon>rosids</taxon>
        <taxon>malvids</taxon>
        <taxon>Sapindales</taxon>
        <taxon>Anacardiaceae</taxon>
        <taxon>Pistacia</taxon>
    </lineage>
</organism>
<gene>
    <name evidence="1" type="ORF">Pint_10679</name>
</gene>
<name>A0ACC0XHP4_9ROSI</name>
<accession>A0ACC0XHP4</accession>
<sequence>MEVSELQIQALVEEMKEGMFKNIDPYTLLFPSAYDTAWLAMIQDSNEPFRPMFKDCLNWVLKNQREEGWWGACDGHGNPTIESLPATLACIIVLKQWNVGETNIDKGLAFVIANLEELLGENYGGCPRWFAIVFPAIVELASTVGLEIVFPDRMRAVVTDIFYQRQQILETEELVDKHYYLPLLAYLEVLPPSYAINEEQMVKHLSDDGSLFQSPSATARAFMATGNKNCLAYLQSLVQRCSNGVPPTYPIDEDLIKLSVVNQFQRLGLAEHFVREIEEILEQVYRTYNNKGSSTKPINLVPEKLYKDSLAFQLLRRHGYSVSPGIFCWFLHNQEIQDHMDKDQDYFSNVILNVHRATDIMFPEEYELEEARSFARKSLEKNKSAGNSDQHDFAFPSSHRVIQHELDHPWLTRLEHLEHRMCIEENEMNSLWMAKTSFHRLSSCHYDKLLLLAKMNFELRQSVYKYELEELKRWSKEWGLSDMGFGREKTTYCYFAIASSTSLPYDSHIRLIVAKGAIIVTVADDYFDMEGSLNELISLTDAVKRWNSKRLNGHSKTIFDALDHYVREIAEEHLQQQGSDITNELKDIWYETFDSWLTEANWSRSGRIPSVNEYLEIGMISIATHILTLIASCFLNPSLPSYKLRPPQYEKLTKLLMEEKEEGKTNFVLLYAKENPDADIEDSIAYVRDIIPKMEKQIFEQALMDGFSDLPKPAKNLHLSCLKVFNMFYHSSNRYNSDTALFHDIQKSIYIPIQAESPKPLKSVLTQPHPLPLAPPLGSTSKEYKTTINYGHFDRSSFKSRRSLAAKQSPTNTCTKHNICVSM</sequence>
<comment type="caution">
    <text evidence="1">The sequence shown here is derived from an EMBL/GenBank/DDBJ whole genome shotgun (WGS) entry which is preliminary data.</text>
</comment>
<proteinExistence type="predicted"/>
<evidence type="ECO:0000313" key="1">
    <source>
        <dbReference type="EMBL" id="KAJ0016946.1"/>
    </source>
</evidence>
<protein>
    <submittedName>
        <fullName evidence="1">Uncharacterized protein</fullName>
    </submittedName>
</protein>
<reference evidence="2" key="1">
    <citation type="journal article" date="2023" name="G3 (Bethesda)">
        <title>Genome assembly and association tests identify interacting loci associated with vigor, precocity, and sex in interspecific pistachio rootstocks.</title>
        <authorList>
            <person name="Palmer W."/>
            <person name="Jacygrad E."/>
            <person name="Sagayaradj S."/>
            <person name="Cavanaugh K."/>
            <person name="Han R."/>
            <person name="Bertier L."/>
            <person name="Beede B."/>
            <person name="Kafkas S."/>
            <person name="Golino D."/>
            <person name="Preece J."/>
            <person name="Michelmore R."/>
        </authorList>
    </citation>
    <scope>NUCLEOTIDE SEQUENCE [LARGE SCALE GENOMIC DNA]</scope>
</reference>
<evidence type="ECO:0000313" key="2">
    <source>
        <dbReference type="Proteomes" id="UP001163603"/>
    </source>
</evidence>
<dbReference type="EMBL" id="CM047747">
    <property type="protein sequence ID" value="KAJ0016946.1"/>
    <property type="molecule type" value="Genomic_DNA"/>
</dbReference>
<keyword evidence="2" id="KW-1185">Reference proteome</keyword>